<dbReference type="PANTHER" id="PTHR35897">
    <property type="entry name" value="METHYLTRANSFERASE AUSD"/>
    <property type="match status" value="1"/>
</dbReference>
<protein>
    <recommendedName>
        <fullName evidence="7">Methyltransferase domain-containing protein</fullName>
    </recommendedName>
</protein>
<dbReference type="InterPro" id="IPR029063">
    <property type="entry name" value="SAM-dependent_MTases_sf"/>
</dbReference>
<evidence type="ECO:0000313" key="5">
    <source>
        <dbReference type="EMBL" id="KAK0702361.1"/>
    </source>
</evidence>
<evidence type="ECO:0000256" key="1">
    <source>
        <dbReference type="ARBA" id="ARBA00005179"/>
    </source>
</evidence>
<gene>
    <name evidence="5" type="ORF">B0H67DRAFT_637993</name>
</gene>
<dbReference type="PANTHER" id="PTHR35897:SF1">
    <property type="entry name" value="METHYLTRANSFERASE AUSD"/>
    <property type="match status" value="1"/>
</dbReference>
<comment type="caution">
    <text evidence="5">The sequence shown here is derived from an EMBL/GenBank/DDBJ whole genome shotgun (WGS) entry which is preliminary data.</text>
</comment>
<keyword evidence="6" id="KW-1185">Reference proteome</keyword>
<dbReference type="Proteomes" id="UP001172102">
    <property type="component" value="Unassembled WGS sequence"/>
</dbReference>
<sequence>MHCYLPPFKSSITPGKKLLREYSGIPEDEIHDHAEAVRRDPFKVAPYHCIGMFQFLDLSLKTMDIYQEVLDRVKHGDKFLDLGCCLGQEIRQLVSDGAPCENTFGSDLYSGFFALGYKLFKDEDRLKTIFIAADAFHETSPLTELAGRMNIVYTGAFFHLFSLEDQEKMALRVLQLLAPKPGSLVIGRQSGSEDAGAFTRSGDTSGRTHFRHNVQSWKELWDRVGKADGSRWSVEANLDAPEFTLIAPTGKSMDLQNKMSAHELRYIIRRL</sequence>
<dbReference type="GO" id="GO:0016740">
    <property type="term" value="F:transferase activity"/>
    <property type="evidence" value="ECO:0007669"/>
    <property type="project" value="UniProtKB-KW"/>
</dbReference>
<evidence type="ECO:0000256" key="3">
    <source>
        <dbReference type="ARBA" id="ARBA00022691"/>
    </source>
</evidence>
<dbReference type="SUPFAM" id="SSF53335">
    <property type="entry name" value="S-adenosyl-L-methionine-dependent methyltransferases"/>
    <property type="match status" value="1"/>
</dbReference>
<name>A0AA39ZRI6_9PEZI</name>
<evidence type="ECO:0000256" key="2">
    <source>
        <dbReference type="ARBA" id="ARBA00022679"/>
    </source>
</evidence>
<evidence type="ECO:0008006" key="7">
    <source>
        <dbReference type="Google" id="ProtNLM"/>
    </source>
</evidence>
<accession>A0AA39ZRI6</accession>
<evidence type="ECO:0000313" key="6">
    <source>
        <dbReference type="Proteomes" id="UP001172102"/>
    </source>
</evidence>
<reference evidence="5" key="1">
    <citation type="submission" date="2023-06" db="EMBL/GenBank/DDBJ databases">
        <title>Genome-scale phylogeny and comparative genomics of the fungal order Sordariales.</title>
        <authorList>
            <consortium name="Lawrence Berkeley National Laboratory"/>
            <person name="Hensen N."/>
            <person name="Bonometti L."/>
            <person name="Westerberg I."/>
            <person name="Brannstrom I.O."/>
            <person name="Guillou S."/>
            <person name="Cros-Aarteil S."/>
            <person name="Calhoun S."/>
            <person name="Haridas S."/>
            <person name="Kuo A."/>
            <person name="Mondo S."/>
            <person name="Pangilinan J."/>
            <person name="Riley R."/>
            <person name="Labutti K."/>
            <person name="Andreopoulos B."/>
            <person name="Lipzen A."/>
            <person name="Chen C."/>
            <person name="Yanf M."/>
            <person name="Daum C."/>
            <person name="Ng V."/>
            <person name="Clum A."/>
            <person name="Steindorff A."/>
            <person name="Ohm R."/>
            <person name="Martin F."/>
            <person name="Silar P."/>
            <person name="Natvig D."/>
            <person name="Lalanne C."/>
            <person name="Gautier V."/>
            <person name="Ament-Velasquez S.L."/>
            <person name="Kruys A."/>
            <person name="Hutchinson M.I."/>
            <person name="Powell A.J."/>
            <person name="Barry K."/>
            <person name="Miller A.N."/>
            <person name="Grigoriev I.V."/>
            <person name="Debuchy R."/>
            <person name="Gladieux P."/>
            <person name="Thoren M.H."/>
            <person name="Johannesson H."/>
        </authorList>
    </citation>
    <scope>NUCLEOTIDE SEQUENCE</scope>
    <source>
        <strain evidence="5">SMH4607-1</strain>
    </source>
</reference>
<dbReference type="EMBL" id="JAUKUA010000009">
    <property type="protein sequence ID" value="KAK0702361.1"/>
    <property type="molecule type" value="Genomic_DNA"/>
</dbReference>
<comment type="similarity">
    <text evidence="4">Belongs to the class I-like SAM-binding methyltransferase superfamily.</text>
</comment>
<keyword evidence="3" id="KW-0949">S-adenosyl-L-methionine</keyword>
<dbReference type="Gene3D" id="3.40.50.150">
    <property type="entry name" value="Vaccinia Virus protein VP39"/>
    <property type="match status" value="1"/>
</dbReference>
<dbReference type="AlphaFoldDB" id="A0AA39ZRI6"/>
<comment type="pathway">
    <text evidence="1">Secondary metabolite biosynthesis.</text>
</comment>
<proteinExistence type="inferred from homology"/>
<dbReference type="InterPro" id="IPR051654">
    <property type="entry name" value="Meroterpenoid_MTases"/>
</dbReference>
<organism evidence="5 6">
    <name type="scientific">Lasiosphaeris hirsuta</name>
    <dbReference type="NCBI Taxonomy" id="260670"/>
    <lineage>
        <taxon>Eukaryota</taxon>
        <taxon>Fungi</taxon>
        <taxon>Dikarya</taxon>
        <taxon>Ascomycota</taxon>
        <taxon>Pezizomycotina</taxon>
        <taxon>Sordariomycetes</taxon>
        <taxon>Sordariomycetidae</taxon>
        <taxon>Sordariales</taxon>
        <taxon>Lasiosphaeriaceae</taxon>
        <taxon>Lasiosphaeris</taxon>
    </lineage>
</organism>
<keyword evidence="2" id="KW-0808">Transferase</keyword>
<evidence type="ECO:0000256" key="4">
    <source>
        <dbReference type="ARBA" id="ARBA00038314"/>
    </source>
</evidence>